<dbReference type="GO" id="GO:0003723">
    <property type="term" value="F:RNA binding"/>
    <property type="evidence" value="ECO:0007669"/>
    <property type="project" value="TreeGrafter"/>
</dbReference>
<organism evidence="2">
    <name type="scientific">Arion vulgaris</name>
    <dbReference type="NCBI Taxonomy" id="1028688"/>
    <lineage>
        <taxon>Eukaryota</taxon>
        <taxon>Metazoa</taxon>
        <taxon>Spiralia</taxon>
        <taxon>Lophotrochozoa</taxon>
        <taxon>Mollusca</taxon>
        <taxon>Gastropoda</taxon>
        <taxon>Heterobranchia</taxon>
        <taxon>Euthyneura</taxon>
        <taxon>Panpulmonata</taxon>
        <taxon>Eupulmonata</taxon>
        <taxon>Stylommatophora</taxon>
        <taxon>Helicina</taxon>
        <taxon>Arionoidea</taxon>
        <taxon>Arionidae</taxon>
        <taxon>Arion</taxon>
    </lineage>
</organism>
<dbReference type="GO" id="GO:0000380">
    <property type="term" value="P:alternative mRNA splicing, via spliceosome"/>
    <property type="evidence" value="ECO:0007669"/>
    <property type="project" value="TreeGrafter"/>
</dbReference>
<feature type="region of interest" description="Disordered" evidence="1">
    <location>
        <begin position="69"/>
        <end position="133"/>
    </location>
</feature>
<protein>
    <submittedName>
        <fullName evidence="2">Uncharacterized protein</fullName>
    </submittedName>
</protein>
<name>A0A0B7A682_9EUPU</name>
<reference evidence="2" key="1">
    <citation type="submission" date="2014-12" db="EMBL/GenBank/DDBJ databases">
        <title>Insight into the proteome of Arion vulgaris.</title>
        <authorList>
            <person name="Aradska J."/>
            <person name="Bulat T."/>
            <person name="Smidak R."/>
            <person name="Sarate P."/>
            <person name="Gangsoo J."/>
            <person name="Sialana F."/>
            <person name="Bilban M."/>
            <person name="Lubec G."/>
        </authorList>
    </citation>
    <scope>NUCLEOTIDE SEQUENCE</scope>
    <source>
        <tissue evidence="2">Skin</tissue>
    </source>
</reference>
<dbReference type="EMBL" id="HACG01028666">
    <property type="protein sequence ID" value="CEK75531.1"/>
    <property type="molecule type" value="Transcribed_RNA"/>
</dbReference>
<feature type="compositionally biased region" description="Basic and acidic residues" evidence="1">
    <location>
        <begin position="121"/>
        <end position="133"/>
    </location>
</feature>
<evidence type="ECO:0000313" key="2">
    <source>
        <dbReference type="EMBL" id="CEK75531.1"/>
    </source>
</evidence>
<dbReference type="AlphaFoldDB" id="A0A0B7A682"/>
<dbReference type="PANTHER" id="PTHR12381:SF56">
    <property type="entry name" value="B30.2_SPRY DOMAIN-CONTAINING PROTEIN-RELATED"/>
    <property type="match status" value="1"/>
</dbReference>
<sequence>KAVVVLPTDEVYKNRVKERSEEERKDIPESAVNEMKASFSLPEDGEYFETVEYIEDVSKEDRDKLVEQYRKEGRDALPPPDKRFRRESRDYREDRKSSSYRGGSYARERRGGYRGSNWKPFAERRGRPRGGYRERFYDDVRDSYPYKGSRGYGGFRGRSSWSSRGYGPSSWSSYSQDYEDDWGDYDSWGGYGQGWGSYK</sequence>
<feature type="region of interest" description="Disordered" evidence="1">
    <location>
        <begin position="146"/>
        <end position="175"/>
    </location>
</feature>
<dbReference type="Gene3D" id="3.40.50.300">
    <property type="entry name" value="P-loop containing nucleotide triphosphate hydrolases"/>
    <property type="match status" value="1"/>
</dbReference>
<feature type="compositionally biased region" description="Low complexity" evidence="1">
    <location>
        <begin position="157"/>
        <end position="175"/>
    </location>
</feature>
<dbReference type="GO" id="GO:0005634">
    <property type="term" value="C:nucleus"/>
    <property type="evidence" value="ECO:0007669"/>
    <property type="project" value="TreeGrafter"/>
</dbReference>
<gene>
    <name evidence="2" type="primary">ORF95907</name>
</gene>
<proteinExistence type="predicted"/>
<feature type="non-terminal residue" evidence="2">
    <location>
        <position position="1"/>
    </location>
</feature>
<dbReference type="PANTHER" id="PTHR12381">
    <property type="entry name" value="HETEROGENEOUS NUCLEAR RIBONUCLEOPROTEIN U FAMILY MEMBER"/>
    <property type="match status" value="1"/>
</dbReference>
<evidence type="ECO:0000256" key="1">
    <source>
        <dbReference type="SAM" id="MobiDB-lite"/>
    </source>
</evidence>
<dbReference type="InterPro" id="IPR027417">
    <property type="entry name" value="P-loop_NTPase"/>
</dbReference>
<accession>A0A0B7A682</accession>
<feature type="compositionally biased region" description="Basic and acidic residues" evidence="1">
    <location>
        <begin position="69"/>
        <end position="97"/>
    </location>
</feature>